<dbReference type="Pfam" id="PF23598">
    <property type="entry name" value="LRR_14"/>
    <property type="match status" value="2"/>
</dbReference>
<dbReference type="InterPro" id="IPR038005">
    <property type="entry name" value="RX-like_CC"/>
</dbReference>
<dbReference type="PANTHER" id="PTHR23155:SF963">
    <property type="entry name" value="OS06G0287000 PROTEIN"/>
    <property type="match status" value="1"/>
</dbReference>
<dbReference type="SUPFAM" id="SSF52540">
    <property type="entry name" value="P-loop containing nucleoside triphosphate hydrolases"/>
    <property type="match status" value="1"/>
</dbReference>
<feature type="region of interest" description="Disordered" evidence="7">
    <location>
        <begin position="978"/>
        <end position="1016"/>
    </location>
</feature>
<reference evidence="13" key="1">
    <citation type="submission" date="2024-06" db="EMBL/GenBank/DDBJ databases">
        <authorList>
            <person name="Ryan C."/>
        </authorList>
    </citation>
    <scope>NUCLEOTIDE SEQUENCE [LARGE SCALE GENOMIC DNA]</scope>
</reference>
<keyword evidence="4" id="KW-0547">Nucleotide-binding</keyword>
<feature type="domain" description="NB-ARC" evidence="8">
    <location>
        <begin position="181"/>
        <end position="345"/>
    </location>
</feature>
<feature type="domain" description="Disease resistance R13L4/SHOC-2-like LRR" evidence="11">
    <location>
        <begin position="714"/>
        <end position="948"/>
    </location>
</feature>
<evidence type="ECO:0000259" key="11">
    <source>
        <dbReference type="Pfam" id="PF23598"/>
    </source>
</evidence>
<sequence length="1016" mass="115044">MAETVLSMARSMLGSAISKAAAAAAEEMSLLMGVQKEIWFMKDELKTMQAFLIAAEAMKKKDLLLKVWAEQVRSLSYDIEDCLDEFMVHVGRQSLFQNLMKLKDSHRIAVQIRNLKARVEEVSSRNTRYNLISMDASNAICEVDSYMEDVRNNSANNIAEAELVGFDTPKRELLDKINVNINDGHARVICVVGMGGLGKTTLVRKTYESKEDIAKNFSCCAWITVSQSFSKTELLKDMIKQLLGNGALEACLKELGGKVEDLASYLRQGLDQKRYFTVLDDLWNIHDWKWISSIAFPSNNNKGSRIIVTTRENGLAETCTSKPFIYYLKPLEEECAIDLLLRKMGKCKEDMENDKKLKNIVTKLVKKCGRLPLAILTIGAVFGSTHVSEWEDLFKQLPSELESNPNLEAMRRMVTLSYSHLPSYLKPCFLYLSIFPEDSEIKRRRLVDRWIAEGFVRARVGKTIEDVGESYFDELISRSMTQPSRVNIEGRVKSCRVHDIMRDIVVSVSREENFIYSLGDNVPRTVEENFRHVVCHGGKYPTVGMDWSRVRSLTFFGERPMGPGPGHPFCSPQLRMLRTLDLENAEFAFTQKEINTIGLLRHLKYLNVWYAKGYSYIYALPRSIGKLQVLQALDIRDSRISTLPIEISKLQSLRSLRCSKSRYYEYFNLDKPKDFMVETLCIPMIFTPLVDSEDRDEIIAGLHMAYSSRWSKSRGVRVPAGISKLKELQVLDVVDIRRTSTKAIEELGELIQLRKLGVATKGATDKKCKTFFIAIQKLSSLRYLSVDGTEGSAIGTLEWMGSAFSPPPQLTSLKLYGYIGEMPDWFGSLTQLVKLFFCRSELTEGKTMELLGALPKLMFLGLINEAYVGKDLVFREGSFPGLRKLELFRLYQLRGVRFEEGTSPQMESIEVQYCKLTSGIIGIKHLPRLKEISLGFEAKVARLGTLQEEVNGHPNPTKPVLRLLEGRRFHDLGEVEGSDVQVQATEPVPDHAQEDSQEITLTSTASEPVEPNNEDA</sequence>
<evidence type="ECO:0000313" key="13">
    <source>
        <dbReference type="Proteomes" id="UP001497457"/>
    </source>
</evidence>
<dbReference type="Proteomes" id="UP001497457">
    <property type="component" value="Chromosome 35b"/>
</dbReference>
<evidence type="ECO:0000256" key="5">
    <source>
        <dbReference type="ARBA" id="ARBA00022821"/>
    </source>
</evidence>
<dbReference type="FunFam" id="3.40.50.300:FF:001091">
    <property type="entry name" value="Probable disease resistance protein At1g61300"/>
    <property type="match status" value="1"/>
</dbReference>
<dbReference type="Gene3D" id="3.80.10.10">
    <property type="entry name" value="Ribonuclease Inhibitor"/>
    <property type="match status" value="1"/>
</dbReference>
<dbReference type="Gene3D" id="1.10.8.430">
    <property type="entry name" value="Helical domain of apoptotic protease-activating factors"/>
    <property type="match status" value="1"/>
</dbReference>
<dbReference type="AlphaFoldDB" id="A0ABC9DY94"/>
<dbReference type="InterPro" id="IPR032675">
    <property type="entry name" value="LRR_dom_sf"/>
</dbReference>
<evidence type="ECO:0000256" key="7">
    <source>
        <dbReference type="SAM" id="MobiDB-lite"/>
    </source>
</evidence>
<feature type="domain" description="Disease resistance N-terminal" evidence="9">
    <location>
        <begin position="13"/>
        <end position="98"/>
    </location>
</feature>
<keyword evidence="3" id="KW-0677">Repeat</keyword>
<name>A0ABC9DY94_9POAL</name>
<dbReference type="PRINTS" id="PR00364">
    <property type="entry name" value="DISEASERSIST"/>
</dbReference>
<evidence type="ECO:0000259" key="8">
    <source>
        <dbReference type="Pfam" id="PF00931"/>
    </source>
</evidence>
<keyword evidence="6" id="KW-0175">Coiled coil</keyword>
<dbReference type="GO" id="GO:0000166">
    <property type="term" value="F:nucleotide binding"/>
    <property type="evidence" value="ECO:0007669"/>
    <property type="project" value="UniProtKB-KW"/>
</dbReference>
<dbReference type="InterPro" id="IPR058922">
    <property type="entry name" value="WHD_DRP"/>
</dbReference>
<accession>A0ABC9DY94</accession>
<dbReference type="InterPro" id="IPR055414">
    <property type="entry name" value="LRR_R13L4/SHOC2-like"/>
</dbReference>
<dbReference type="Gene3D" id="1.20.5.4130">
    <property type="match status" value="1"/>
</dbReference>
<dbReference type="InterPro" id="IPR002182">
    <property type="entry name" value="NB-ARC"/>
</dbReference>
<keyword evidence="13" id="KW-1185">Reference proteome</keyword>
<dbReference type="InterPro" id="IPR041118">
    <property type="entry name" value="Rx_N"/>
</dbReference>
<proteinExistence type="inferred from homology"/>
<evidence type="ECO:0000256" key="4">
    <source>
        <dbReference type="ARBA" id="ARBA00022741"/>
    </source>
</evidence>
<dbReference type="SUPFAM" id="SSF52058">
    <property type="entry name" value="L domain-like"/>
    <property type="match status" value="1"/>
</dbReference>
<dbReference type="GO" id="GO:0042742">
    <property type="term" value="P:defense response to bacterium"/>
    <property type="evidence" value="ECO:0007669"/>
    <property type="project" value="UniProtKB-ARBA"/>
</dbReference>
<evidence type="ECO:0000256" key="1">
    <source>
        <dbReference type="ARBA" id="ARBA00008894"/>
    </source>
</evidence>
<dbReference type="GO" id="GO:0002758">
    <property type="term" value="P:innate immune response-activating signaling pathway"/>
    <property type="evidence" value="ECO:0007669"/>
    <property type="project" value="UniProtKB-ARBA"/>
</dbReference>
<dbReference type="InterPro" id="IPR036388">
    <property type="entry name" value="WH-like_DNA-bd_sf"/>
</dbReference>
<comment type="similarity">
    <text evidence="1">Belongs to the disease resistance NB-LRR family.</text>
</comment>
<dbReference type="InterPro" id="IPR044974">
    <property type="entry name" value="Disease_R_plants"/>
</dbReference>
<dbReference type="CDD" id="cd14798">
    <property type="entry name" value="RX-CC_like"/>
    <property type="match status" value="1"/>
</dbReference>
<gene>
    <name evidence="12" type="ORF">URODEC1_LOCUS89888</name>
</gene>
<dbReference type="Gene3D" id="1.10.10.10">
    <property type="entry name" value="Winged helix-like DNA-binding domain superfamily/Winged helix DNA-binding domain"/>
    <property type="match status" value="1"/>
</dbReference>
<dbReference type="Gene3D" id="3.40.50.300">
    <property type="entry name" value="P-loop containing nucleotide triphosphate hydrolases"/>
    <property type="match status" value="1"/>
</dbReference>
<feature type="domain" description="Disease resistance protein winged helix" evidence="10">
    <location>
        <begin position="434"/>
        <end position="505"/>
    </location>
</feature>
<dbReference type="InterPro" id="IPR027417">
    <property type="entry name" value="P-loop_NTPase"/>
</dbReference>
<protein>
    <submittedName>
        <fullName evidence="12">Uncharacterized protein</fullName>
    </submittedName>
</protein>
<dbReference type="GO" id="GO:0009626">
    <property type="term" value="P:plant-type hypersensitive response"/>
    <property type="evidence" value="ECO:0007669"/>
    <property type="project" value="UniProtKB-ARBA"/>
</dbReference>
<keyword evidence="2" id="KW-0433">Leucine-rich repeat</keyword>
<evidence type="ECO:0000259" key="9">
    <source>
        <dbReference type="Pfam" id="PF18052"/>
    </source>
</evidence>
<keyword evidence="5" id="KW-0611">Plant defense</keyword>
<evidence type="ECO:0000256" key="3">
    <source>
        <dbReference type="ARBA" id="ARBA00022737"/>
    </source>
</evidence>
<evidence type="ECO:0000256" key="2">
    <source>
        <dbReference type="ARBA" id="ARBA00022614"/>
    </source>
</evidence>
<dbReference type="InterPro" id="IPR042197">
    <property type="entry name" value="Apaf_helical"/>
</dbReference>
<reference evidence="12 13" key="2">
    <citation type="submission" date="2024-10" db="EMBL/GenBank/DDBJ databases">
        <authorList>
            <person name="Ryan C."/>
        </authorList>
    </citation>
    <scope>NUCLEOTIDE SEQUENCE [LARGE SCALE GENOMIC DNA]</scope>
</reference>
<dbReference type="EMBL" id="OZ075145">
    <property type="protein sequence ID" value="CAL5047360.1"/>
    <property type="molecule type" value="Genomic_DNA"/>
</dbReference>
<dbReference type="FunFam" id="1.10.10.10:FF:000322">
    <property type="entry name" value="Probable disease resistance protein At1g63360"/>
    <property type="match status" value="1"/>
</dbReference>
<evidence type="ECO:0000256" key="6">
    <source>
        <dbReference type="ARBA" id="ARBA00023054"/>
    </source>
</evidence>
<organism evidence="12 13">
    <name type="scientific">Urochloa decumbens</name>
    <dbReference type="NCBI Taxonomy" id="240449"/>
    <lineage>
        <taxon>Eukaryota</taxon>
        <taxon>Viridiplantae</taxon>
        <taxon>Streptophyta</taxon>
        <taxon>Embryophyta</taxon>
        <taxon>Tracheophyta</taxon>
        <taxon>Spermatophyta</taxon>
        <taxon>Magnoliopsida</taxon>
        <taxon>Liliopsida</taxon>
        <taxon>Poales</taxon>
        <taxon>Poaceae</taxon>
        <taxon>PACMAD clade</taxon>
        <taxon>Panicoideae</taxon>
        <taxon>Panicodae</taxon>
        <taxon>Paniceae</taxon>
        <taxon>Melinidinae</taxon>
        <taxon>Urochloa</taxon>
    </lineage>
</organism>
<dbReference type="Pfam" id="PF18052">
    <property type="entry name" value="Rx_N"/>
    <property type="match status" value="1"/>
</dbReference>
<evidence type="ECO:0000259" key="10">
    <source>
        <dbReference type="Pfam" id="PF23559"/>
    </source>
</evidence>
<dbReference type="Pfam" id="PF23559">
    <property type="entry name" value="WHD_DRP"/>
    <property type="match status" value="1"/>
</dbReference>
<evidence type="ECO:0000313" key="12">
    <source>
        <dbReference type="EMBL" id="CAL5047360.1"/>
    </source>
</evidence>
<dbReference type="PANTHER" id="PTHR23155">
    <property type="entry name" value="DISEASE RESISTANCE PROTEIN RP"/>
    <property type="match status" value="1"/>
</dbReference>
<dbReference type="Pfam" id="PF00931">
    <property type="entry name" value="NB-ARC"/>
    <property type="match status" value="1"/>
</dbReference>
<feature type="domain" description="Disease resistance R13L4/SHOC-2-like LRR" evidence="11">
    <location>
        <begin position="550"/>
        <end position="660"/>
    </location>
</feature>